<keyword evidence="2" id="KW-1185">Reference proteome</keyword>
<gene>
    <name evidence="1" type="ORF">M407DRAFT_246538</name>
</gene>
<sequence length="91" mass="10187">MHPSSRALSKILPRAAVPESSIIAPMALPTISRAKQPTVIDKLLAKKKTAMEAGRPYPQNLRLETFQDVRASWQGIGKDLRRELKLLAREK</sequence>
<dbReference type="OrthoDB" id="3213521at2759"/>
<accession>A0A0C3Q4H6</accession>
<reference evidence="2" key="2">
    <citation type="submission" date="2015-01" db="EMBL/GenBank/DDBJ databases">
        <title>Evolutionary Origins and Diversification of the Mycorrhizal Mutualists.</title>
        <authorList>
            <consortium name="DOE Joint Genome Institute"/>
            <consortium name="Mycorrhizal Genomics Consortium"/>
            <person name="Kohler A."/>
            <person name="Kuo A."/>
            <person name="Nagy L.G."/>
            <person name="Floudas D."/>
            <person name="Copeland A."/>
            <person name="Barry K.W."/>
            <person name="Cichocki N."/>
            <person name="Veneault-Fourrey C."/>
            <person name="LaButti K."/>
            <person name="Lindquist E.A."/>
            <person name="Lipzen A."/>
            <person name="Lundell T."/>
            <person name="Morin E."/>
            <person name="Murat C."/>
            <person name="Riley R."/>
            <person name="Ohm R."/>
            <person name="Sun H."/>
            <person name="Tunlid A."/>
            <person name="Henrissat B."/>
            <person name="Grigoriev I.V."/>
            <person name="Hibbett D.S."/>
            <person name="Martin F."/>
        </authorList>
    </citation>
    <scope>NUCLEOTIDE SEQUENCE [LARGE SCALE GENOMIC DNA]</scope>
    <source>
        <strain evidence="2">MUT 4182</strain>
    </source>
</reference>
<evidence type="ECO:0000313" key="1">
    <source>
        <dbReference type="EMBL" id="KIO18196.1"/>
    </source>
</evidence>
<evidence type="ECO:0000313" key="2">
    <source>
        <dbReference type="Proteomes" id="UP000054248"/>
    </source>
</evidence>
<dbReference type="EMBL" id="KN823305">
    <property type="protein sequence ID" value="KIO18196.1"/>
    <property type="molecule type" value="Genomic_DNA"/>
</dbReference>
<organism evidence="1 2">
    <name type="scientific">Tulasnella calospora MUT 4182</name>
    <dbReference type="NCBI Taxonomy" id="1051891"/>
    <lineage>
        <taxon>Eukaryota</taxon>
        <taxon>Fungi</taxon>
        <taxon>Dikarya</taxon>
        <taxon>Basidiomycota</taxon>
        <taxon>Agaricomycotina</taxon>
        <taxon>Agaricomycetes</taxon>
        <taxon>Cantharellales</taxon>
        <taxon>Tulasnellaceae</taxon>
        <taxon>Tulasnella</taxon>
    </lineage>
</organism>
<dbReference type="AlphaFoldDB" id="A0A0C3Q4H6"/>
<protein>
    <submittedName>
        <fullName evidence="1">Uncharacterized protein</fullName>
    </submittedName>
</protein>
<dbReference type="HOGENOM" id="CLU_162139_0_0_1"/>
<proteinExistence type="predicted"/>
<name>A0A0C3Q4H6_9AGAM</name>
<dbReference type="Proteomes" id="UP000054248">
    <property type="component" value="Unassembled WGS sequence"/>
</dbReference>
<reference evidence="1 2" key="1">
    <citation type="submission" date="2014-04" db="EMBL/GenBank/DDBJ databases">
        <authorList>
            <consortium name="DOE Joint Genome Institute"/>
            <person name="Kuo A."/>
            <person name="Girlanda M."/>
            <person name="Perotto S."/>
            <person name="Kohler A."/>
            <person name="Nagy L.G."/>
            <person name="Floudas D."/>
            <person name="Copeland A."/>
            <person name="Barry K.W."/>
            <person name="Cichocki N."/>
            <person name="Veneault-Fourrey C."/>
            <person name="LaButti K."/>
            <person name="Lindquist E.A."/>
            <person name="Lipzen A."/>
            <person name="Lundell T."/>
            <person name="Morin E."/>
            <person name="Murat C."/>
            <person name="Sun H."/>
            <person name="Tunlid A."/>
            <person name="Henrissat B."/>
            <person name="Grigoriev I.V."/>
            <person name="Hibbett D.S."/>
            <person name="Martin F."/>
            <person name="Nordberg H.P."/>
            <person name="Cantor M.N."/>
            <person name="Hua S.X."/>
        </authorList>
    </citation>
    <scope>NUCLEOTIDE SEQUENCE [LARGE SCALE GENOMIC DNA]</scope>
    <source>
        <strain evidence="1 2">MUT 4182</strain>
    </source>
</reference>